<dbReference type="SUPFAM" id="SSF159245">
    <property type="entry name" value="AttH-like"/>
    <property type="match status" value="1"/>
</dbReference>
<organism evidence="2 3">
    <name type="scientific">Chlorobium phaeovibrioides</name>
    <dbReference type="NCBI Taxonomy" id="1094"/>
    <lineage>
        <taxon>Bacteria</taxon>
        <taxon>Pseudomonadati</taxon>
        <taxon>Chlorobiota</taxon>
        <taxon>Chlorobiia</taxon>
        <taxon>Chlorobiales</taxon>
        <taxon>Chlorobiaceae</taxon>
        <taxon>Chlorobium/Pelodictyon group</taxon>
        <taxon>Chlorobium</taxon>
    </lineage>
</organism>
<proteinExistence type="predicted"/>
<dbReference type="CDD" id="cd21471">
    <property type="entry name" value="CrtC-like"/>
    <property type="match status" value="1"/>
</dbReference>
<sequence>MNITTEPSQEVWHDIQEPGAYEWWYFDAEDSQRGISVVAIWFAGFPFSPSYTEEYDRWRADGSSPAPRPSNYSGFSFQLYENGRETINFIREGGASLFSGSKTGAEVAFENNRFVHDPLRDEYLLEIDFAFPARRKRVRGTLHFNQCRRLTFNKKDGNHEGSGPCHQWLLSVPKAEVRGSLEISEPERTSRSVEIQASGYHDHNLGTMPMQEYISRWYWGRAFSDRVDLVYYVIFFRDPSFHPLTLLMLNDNQNGGALVRDKADFRESRFCRGIFAPLHGRVLDIHDGDVRMTINQKQVLDSGPFYLRFSSDISLDFNGSSLKGIRGISEFLNPDRLQSPLMRFFIRSRIWRDGEQSVMYREYNRIKDRLDWFKR</sequence>
<reference evidence="1 4" key="2">
    <citation type="submission" date="2019-11" db="EMBL/GenBank/DDBJ databases">
        <title>Green- and brown-colored morphotypes of Chlorobia in the stratified aquatic ecosystems of Kandalaksha Gulf (White Sea): A model for study of the accessory genome evolution.</title>
        <authorList>
            <person name="Grouzdev D.S."/>
        </authorList>
    </citation>
    <scope>NUCLEOTIDE SEQUENCE [LARGE SCALE GENOMIC DNA]</scope>
    <source>
        <strain evidence="1 4">ZM</strain>
    </source>
</reference>
<comment type="caution">
    <text evidence="2">The sequence shown here is derived from an EMBL/GenBank/DDBJ whole genome shotgun (WGS) entry which is preliminary data.</text>
</comment>
<accession>A0A3S0NJU7</accession>
<evidence type="ECO:0000313" key="3">
    <source>
        <dbReference type="Proteomes" id="UP000279908"/>
    </source>
</evidence>
<evidence type="ECO:0000313" key="4">
    <source>
        <dbReference type="Proteomes" id="UP000489351"/>
    </source>
</evidence>
<dbReference type="RefSeq" id="WP_126341955.1">
    <property type="nucleotide sequence ID" value="NZ_CP041698.1"/>
</dbReference>
<dbReference type="AlphaFoldDB" id="A0A3S0NJU7"/>
<keyword evidence="4" id="KW-1185">Reference proteome</keyword>
<name>A0A3S0NJU7_CHLPH</name>
<dbReference type="Proteomes" id="UP000489351">
    <property type="component" value="Unassembled WGS sequence"/>
</dbReference>
<protein>
    <submittedName>
        <fullName evidence="2">Carotenoid 1,2-hydratase</fullName>
    </submittedName>
</protein>
<gene>
    <name evidence="2" type="ORF">EKD02_03095</name>
    <name evidence="1" type="ORF">GJ685_01320</name>
</gene>
<dbReference type="EMBL" id="RXYK01000003">
    <property type="protein sequence ID" value="RTY39207.1"/>
    <property type="molecule type" value="Genomic_DNA"/>
</dbReference>
<dbReference type="Proteomes" id="UP000279908">
    <property type="component" value="Unassembled WGS sequence"/>
</dbReference>
<dbReference type="EMBL" id="WUBZ01000002">
    <property type="protein sequence ID" value="MWV53703.1"/>
    <property type="molecule type" value="Genomic_DNA"/>
</dbReference>
<evidence type="ECO:0000313" key="2">
    <source>
        <dbReference type="EMBL" id="RTY39207.1"/>
    </source>
</evidence>
<reference evidence="2 3" key="1">
    <citation type="submission" date="2018-12" db="EMBL/GenBank/DDBJ databases">
        <authorList>
            <person name="Lunina O.N."/>
            <person name="Grouzdev D.S."/>
            <person name="Gorlenko V.M."/>
            <person name="Savvichev A.S."/>
        </authorList>
    </citation>
    <scope>NUCLEOTIDE SEQUENCE [LARGE SCALE GENOMIC DNA]</scope>
    <source>
        <strain evidence="2 3">BrKhr-17</strain>
    </source>
</reference>
<evidence type="ECO:0000313" key="1">
    <source>
        <dbReference type="EMBL" id="MWV53703.1"/>
    </source>
</evidence>